<organism evidence="5 6">
    <name type="scientific">Euplotes crassus</name>
    <dbReference type="NCBI Taxonomy" id="5936"/>
    <lineage>
        <taxon>Eukaryota</taxon>
        <taxon>Sar</taxon>
        <taxon>Alveolata</taxon>
        <taxon>Ciliophora</taxon>
        <taxon>Intramacronucleata</taxon>
        <taxon>Spirotrichea</taxon>
        <taxon>Hypotrichia</taxon>
        <taxon>Euplotida</taxon>
        <taxon>Euplotidae</taxon>
        <taxon>Moneuplotes</taxon>
    </lineage>
</organism>
<dbReference type="Gene3D" id="3.30.860.10">
    <property type="entry name" value="30s Ribosomal Protein S19, Chain A"/>
    <property type="match status" value="1"/>
</dbReference>
<keyword evidence="2 4" id="KW-0689">Ribosomal protein</keyword>
<dbReference type="NCBIfam" id="TIGR01025">
    <property type="entry name" value="uS19_arch"/>
    <property type="match status" value="1"/>
</dbReference>
<evidence type="ECO:0000256" key="3">
    <source>
        <dbReference type="ARBA" id="ARBA00023274"/>
    </source>
</evidence>
<evidence type="ECO:0000313" key="5">
    <source>
        <dbReference type="EMBL" id="CAI2383002.1"/>
    </source>
</evidence>
<dbReference type="FunFam" id="3.30.860.10:FF:000002">
    <property type="entry name" value="40S ribosomal protein S15"/>
    <property type="match status" value="1"/>
</dbReference>
<dbReference type="GO" id="GO:0000028">
    <property type="term" value="P:ribosomal small subunit assembly"/>
    <property type="evidence" value="ECO:0007669"/>
    <property type="project" value="TreeGrafter"/>
</dbReference>
<sequence length="149" mass="16740">MASTEQATAPRIKKSFKKQMYRGIEINDLIEMKLPNVVKLLGSRQRRRYARGMQKKYDTLLKKVQKSIINCPEGEKPKGVKTHLRNAIVLPQMVGGLIEVYRGNSFVPVEIKCDMIGCYLGEFAMTYKPVTHGKLGVGATKSSKFTSTT</sequence>
<dbReference type="InterPro" id="IPR005713">
    <property type="entry name" value="Ribosomal_uS19_euk/arc"/>
</dbReference>
<dbReference type="InterPro" id="IPR023575">
    <property type="entry name" value="Ribosomal_uS19_SF"/>
</dbReference>
<gene>
    <name evidence="5" type="ORF">ECRASSUSDP1_LOCUS24493</name>
</gene>
<keyword evidence="3 4" id="KW-0687">Ribonucleoprotein</keyword>
<keyword evidence="6" id="KW-1185">Reference proteome</keyword>
<dbReference type="PIRSF" id="PIRSF002144">
    <property type="entry name" value="Ribosomal_S19"/>
    <property type="match status" value="1"/>
</dbReference>
<evidence type="ECO:0000256" key="1">
    <source>
        <dbReference type="ARBA" id="ARBA00007345"/>
    </source>
</evidence>
<evidence type="ECO:0008006" key="7">
    <source>
        <dbReference type="Google" id="ProtNLM"/>
    </source>
</evidence>
<dbReference type="PRINTS" id="PR00975">
    <property type="entry name" value="RIBOSOMALS19"/>
</dbReference>
<comment type="caution">
    <text evidence="5">The sequence shown here is derived from an EMBL/GenBank/DDBJ whole genome shotgun (WGS) entry which is preliminary data.</text>
</comment>
<protein>
    <recommendedName>
        <fullName evidence="7">40S ribosomal protein S15</fullName>
    </recommendedName>
</protein>
<dbReference type="NCBIfam" id="NF003121">
    <property type="entry name" value="PRK04038.1"/>
    <property type="match status" value="1"/>
</dbReference>
<dbReference type="PANTHER" id="PTHR11880">
    <property type="entry name" value="RIBOSOMAL PROTEIN S19P FAMILY MEMBER"/>
    <property type="match status" value="1"/>
</dbReference>
<dbReference type="HAMAP" id="MF_00531">
    <property type="entry name" value="Ribosomal_uS19"/>
    <property type="match status" value="1"/>
</dbReference>
<evidence type="ECO:0000313" key="6">
    <source>
        <dbReference type="Proteomes" id="UP001295684"/>
    </source>
</evidence>
<proteinExistence type="inferred from homology"/>
<reference evidence="5" key="1">
    <citation type="submission" date="2023-07" db="EMBL/GenBank/DDBJ databases">
        <authorList>
            <consortium name="AG Swart"/>
            <person name="Singh M."/>
            <person name="Singh A."/>
            <person name="Seah K."/>
            <person name="Emmerich C."/>
        </authorList>
    </citation>
    <scope>NUCLEOTIDE SEQUENCE</scope>
    <source>
        <strain evidence="5">DP1</strain>
    </source>
</reference>
<dbReference type="GO" id="GO:0003735">
    <property type="term" value="F:structural constituent of ribosome"/>
    <property type="evidence" value="ECO:0007669"/>
    <property type="project" value="InterPro"/>
</dbReference>
<comment type="similarity">
    <text evidence="1 4">Belongs to the universal ribosomal protein uS19 family.</text>
</comment>
<dbReference type="Proteomes" id="UP001295684">
    <property type="component" value="Unassembled WGS sequence"/>
</dbReference>
<dbReference type="GO" id="GO:0022627">
    <property type="term" value="C:cytosolic small ribosomal subunit"/>
    <property type="evidence" value="ECO:0007669"/>
    <property type="project" value="TreeGrafter"/>
</dbReference>
<dbReference type="PANTHER" id="PTHR11880:SF2">
    <property type="entry name" value="SMALL RIBOSOMAL SUBUNIT PROTEIN US19"/>
    <property type="match status" value="1"/>
</dbReference>
<dbReference type="InterPro" id="IPR002222">
    <property type="entry name" value="Ribosomal_uS19"/>
</dbReference>
<dbReference type="GO" id="GO:0006412">
    <property type="term" value="P:translation"/>
    <property type="evidence" value="ECO:0007669"/>
    <property type="project" value="InterPro"/>
</dbReference>
<name>A0AAD2D6Y9_EUPCR</name>
<dbReference type="Pfam" id="PF00203">
    <property type="entry name" value="Ribosomal_S19"/>
    <property type="match status" value="1"/>
</dbReference>
<dbReference type="SUPFAM" id="SSF54570">
    <property type="entry name" value="Ribosomal protein S19"/>
    <property type="match status" value="1"/>
</dbReference>
<accession>A0AAD2D6Y9</accession>
<dbReference type="EMBL" id="CAMPGE010025223">
    <property type="protein sequence ID" value="CAI2383002.1"/>
    <property type="molecule type" value="Genomic_DNA"/>
</dbReference>
<evidence type="ECO:0000256" key="4">
    <source>
        <dbReference type="RuleBase" id="RU003485"/>
    </source>
</evidence>
<evidence type="ECO:0000256" key="2">
    <source>
        <dbReference type="ARBA" id="ARBA00022980"/>
    </source>
</evidence>
<dbReference type="AlphaFoldDB" id="A0AAD2D6Y9"/>